<gene>
    <name evidence="1" type="ORF">F0Q34_02395</name>
</gene>
<proteinExistence type="predicted"/>
<dbReference type="SUPFAM" id="SSF54909">
    <property type="entry name" value="Dimeric alpha+beta barrel"/>
    <property type="match status" value="1"/>
</dbReference>
<evidence type="ECO:0000313" key="2">
    <source>
        <dbReference type="Proteomes" id="UP000322110"/>
    </source>
</evidence>
<accession>A0A5B2TJ93</accession>
<name>A0A5B2TJ93_9PROT</name>
<dbReference type="OrthoDB" id="7210869at2"/>
<organism evidence="1 2">
    <name type="scientific">Teichococcus oryzae</name>
    <dbReference type="NCBI Taxonomy" id="1608942"/>
    <lineage>
        <taxon>Bacteria</taxon>
        <taxon>Pseudomonadati</taxon>
        <taxon>Pseudomonadota</taxon>
        <taxon>Alphaproteobacteria</taxon>
        <taxon>Acetobacterales</taxon>
        <taxon>Roseomonadaceae</taxon>
        <taxon>Roseomonas</taxon>
    </lineage>
</organism>
<dbReference type="InterPro" id="IPR011008">
    <property type="entry name" value="Dimeric_a/b-barrel"/>
</dbReference>
<comment type="caution">
    <text evidence="1">The sequence shown here is derived from an EMBL/GenBank/DDBJ whole genome shotgun (WGS) entry which is preliminary data.</text>
</comment>
<sequence>MAMQDNAFRPAIARVWRGRVPRDRADEYEAYNFEAGIRPLIEKALGVQTFREDRAGESEFVTISYWPSIAAMAAFTGADPTDVHHLPRDAEFLIELPRSVQILSLRQSHGRTG</sequence>
<reference evidence="1 2" key="1">
    <citation type="journal article" date="2015" name="Int. J. Syst. Evol. Microbiol.">
        <title>Roseomonas oryzae sp. nov., isolated from paddy rhizosphere soil.</title>
        <authorList>
            <person name="Ramaprasad E.V."/>
            <person name="Sasikala Ch."/>
            <person name="Ramana Ch.V."/>
        </authorList>
    </citation>
    <scope>NUCLEOTIDE SEQUENCE [LARGE SCALE GENOMIC DNA]</scope>
    <source>
        <strain evidence="1 2">KCTC 42542</strain>
    </source>
</reference>
<evidence type="ECO:0008006" key="3">
    <source>
        <dbReference type="Google" id="ProtNLM"/>
    </source>
</evidence>
<evidence type="ECO:0000313" key="1">
    <source>
        <dbReference type="EMBL" id="KAA2214577.1"/>
    </source>
</evidence>
<dbReference type="AlphaFoldDB" id="A0A5B2TJ93"/>
<keyword evidence="2" id="KW-1185">Reference proteome</keyword>
<protein>
    <recommendedName>
        <fullName evidence="3">Antibiotic biosynthesis monooxygenase</fullName>
    </recommendedName>
</protein>
<dbReference type="EMBL" id="VUKA01000001">
    <property type="protein sequence ID" value="KAA2214577.1"/>
    <property type="molecule type" value="Genomic_DNA"/>
</dbReference>
<dbReference type="Proteomes" id="UP000322110">
    <property type="component" value="Unassembled WGS sequence"/>
</dbReference>